<dbReference type="PANTHER" id="PTHR45947:SF3">
    <property type="entry name" value="SULFOQUINOVOSYL TRANSFERASE SQD2"/>
    <property type="match status" value="1"/>
</dbReference>
<evidence type="ECO:0000259" key="6">
    <source>
        <dbReference type="Pfam" id="PF13439"/>
    </source>
</evidence>
<gene>
    <name evidence="7" type="ORF">SAMN05216219_2528</name>
</gene>
<sequence>MLVHRPMTEEKPTLPDALNPTGTRPTITPPDGKRPMRIIIGADTFAPDVNGAARFAERLAAGMVARGHEVHVVAPAASSRRGTWTETHEGQQMTVHRLKSWRWYPHDWLRFALPWAVNRNAARIIDAVKPDVIHSQSYVIVGRGLSNAASKRGIRIVATNHLMPENALEFSLLPERYREALVRWAWKLARGNLNLAEAVTTPTRRAADFLEKYTGLSGVHAISCGIDAHMYTPNFEPRTENRILFVGRVTGEKQIDVLIKAFATLDPSLDAKLEIVGGGDQKRNLENLAAQLGLGDRVTFTGYVSDEELRSTYTRATVLAMPSIAELQSIVTMEAMASALPVVAANAMALPHLVHDDENGYLFEPGNVAELAARLTDVLTASPEKILAMKRESLRMIKAHDIQRTLSTFESLYRGESVTDPVTESIPIQVSDQ</sequence>
<keyword evidence="8" id="KW-1185">Reference proteome</keyword>
<keyword evidence="3 7" id="KW-0808">Transferase</keyword>
<dbReference type="AlphaFoldDB" id="A0A1I5CSC9"/>
<dbReference type="InterPro" id="IPR001296">
    <property type="entry name" value="Glyco_trans_1"/>
</dbReference>
<keyword evidence="2" id="KW-0328">Glycosyltransferase</keyword>
<dbReference type="Proteomes" id="UP000198867">
    <property type="component" value="Unassembled WGS sequence"/>
</dbReference>
<feature type="compositionally biased region" description="Basic and acidic residues" evidence="4">
    <location>
        <begin position="1"/>
        <end position="13"/>
    </location>
</feature>
<reference evidence="8" key="1">
    <citation type="submission" date="2016-10" db="EMBL/GenBank/DDBJ databases">
        <authorList>
            <person name="Varghese N."/>
            <person name="Submissions S."/>
        </authorList>
    </citation>
    <scope>NUCLEOTIDE SEQUENCE [LARGE SCALE GENOMIC DNA]</scope>
    <source>
        <strain evidence="8">CGMCC 1.11101</strain>
    </source>
</reference>
<evidence type="ECO:0000259" key="5">
    <source>
        <dbReference type="Pfam" id="PF00534"/>
    </source>
</evidence>
<protein>
    <recommendedName>
        <fullName evidence="1">D-inositol 3-phosphate glycosyltransferase</fullName>
    </recommendedName>
</protein>
<evidence type="ECO:0000313" key="8">
    <source>
        <dbReference type="Proteomes" id="UP000198867"/>
    </source>
</evidence>
<feature type="domain" description="Glycosyl transferase family 1" evidence="5">
    <location>
        <begin position="236"/>
        <end position="382"/>
    </location>
</feature>
<dbReference type="PANTHER" id="PTHR45947">
    <property type="entry name" value="SULFOQUINOVOSYL TRANSFERASE SQD2"/>
    <property type="match status" value="1"/>
</dbReference>
<evidence type="ECO:0000256" key="1">
    <source>
        <dbReference type="ARBA" id="ARBA00021292"/>
    </source>
</evidence>
<feature type="region of interest" description="Disordered" evidence="4">
    <location>
        <begin position="1"/>
        <end position="33"/>
    </location>
</feature>
<dbReference type="InterPro" id="IPR050194">
    <property type="entry name" value="Glycosyltransferase_grp1"/>
</dbReference>
<evidence type="ECO:0000256" key="4">
    <source>
        <dbReference type="SAM" id="MobiDB-lite"/>
    </source>
</evidence>
<dbReference type="GO" id="GO:0016757">
    <property type="term" value="F:glycosyltransferase activity"/>
    <property type="evidence" value="ECO:0007669"/>
    <property type="project" value="UniProtKB-KW"/>
</dbReference>
<evidence type="ECO:0000313" key="7">
    <source>
        <dbReference type="EMBL" id="SFN89827.1"/>
    </source>
</evidence>
<organism evidence="7 8">
    <name type="scientific">Mycetocola miduiensis</name>
    <dbReference type="NCBI Taxonomy" id="995034"/>
    <lineage>
        <taxon>Bacteria</taxon>
        <taxon>Bacillati</taxon>
        <taxon>Actinomycetota</taxon>
        <taxon>Actinomycetes</taxon>
        <taxon>Micrococcales</taxon>
        <taxon>Microbacteriaceae</taxon>
        <taxon>Mycetocola</taxon>
    </lineage>
</organism>
<evidence type="ECO:0000256" key="3">
    <source>
        <dbReference type="ARBA" id="ARBA00022679"/>
    </source>
</evidence>
<dbReference type="EMBL" id="FOVM01000007">
    <property type="protein sequence ID" value="SFN89827.1"/>
    <property type="molecule type" value="Genomic_DNA"/>
</dbReference>
<dbReference type="InterPro" id="IPR028098">
    <property type="entry name" value="Glyco_trans_4-like_N"/>
</dbReference>
<accession>A0A1I5CSC9</accession>
<name>A0A1I5CSC9_9MICO</name>
<evidence type="ECO:0000256" key="2">
    <source>
        <dbReference type="ARBA" id="ARBA00022676"/>
    </source>
</evidence>
<feature type="domain" description="Glycosyltransferase subfamily 4-like N-terminal" evidence="6">
    <location>
        <begin position="49"/>
        <end position="228"/>
    </location>
</feature>
<dbReference type="Pfam" id="PF00534">
    <property type="entry name" value="Glycos_transf_1"/>
    <property type="match status" value="1"/>
</dbReference>
<dbReference type="SUPFAM" id="SSF53756">
    <property type="entry name" value="UDP-Glycosyltransferase/glycogen phosphorylase"/>
    <property type="match status" value="1"/>
</dbReference>
<proteinExistence type="predicted"/>
<dbReference type="Gene3D" id="3.40.50.2000">
    <property type="entry name" value="Glycogen Phosphorylase B"/>
    <property type="match status" value="2"/>
</dbReference>
<dbReference type="Pfam" id="PF13439">
    <property type="entry name" value="Glyco_transf_4"/>
    <property type="match status" value="1"/>
</dbReference>
<dbReference type="GO" id="GO:1901137">
    <property type="term" value="P:carbohydrate derivative biosynthetic process"/>
    <property type="evidence" value="ECO:0007669"/>
    <property type="project" value="UniProtKB-ARBA"/>
</dbReference>
<dbReference type="STRING" id="995034.SAMN05216219_2528"/>